<reference evidence="1 2" key="1">
    <citation type="submission" date="2015-09" db="EMBL/GenBank/DDBJ databases">
        <authorList>
            <consortium name="Pathogen Informatics"/>
        </authorList>
    </citation>
    <scope>NUCLEOTIDE SEQUENCE [LARGE SCALE GENOMIC DNA]</scope>
    <source>
        <strain evidence="1 2">2789STDY5608840</strain>
    </source>
</reference>
<dbReference type="EMBL" id="CYZH01000017">
    <property type="protein sequence ID" value="CUO80913.1"/>
    <property type="molecule type" value="Genomic_DNA"/>
</dbReference>
<dbReference type="Gene3D" id="2.60.40.2630">
    <property type="match status" value="1"/>
</dbReference>
<name>A0A174I141_9BACE</name>
<dbReference type="CDD" id="cd13121">
    <property type="entry name" value="BF2867_like_C"/>
    <property type="match status" value="1"/>
</dbReference>
<evidence type="ECO:0008006" key="3">
    <source>
        <dbReference type="Google" id="ProtNLM"/>
    </source>
</evidence>
<dbReference type="AlphaFoldDB" id="A0A174I141"/>
<proteinExistence type="predicted"/>
<dbReference type="PROSITE" id="PS51257">
    <property type="entry name" value="PROKAR_LIPOPROTEIN"/>
    <property type="match status" value="1"/>
</dbReference>
<dbReference type="InterPro" id="IPR025049">
    <property type="entry name" value="Mfa-like_1"/>
</dbReference>
<accession>A0A174I141</accession>
<organism evidence="1 2">
    <name type="scientific">Bacteroides finegoldii</name>
    <dbReference type="NCBI Taxonomy" id="338188"/>
    <lineage>
        <taxon>Bacteria</taxon>
        <taxon>Pseudomonadati</taxon>
        <taxon>Bacteroidota</taxon>
        <taxon>Bacteroidia</taxon>
        <taxon>Bacteroidales</taxon>
        <taxon>Bacteroidaceae</taxon>
        <taxon>Bacteroides</taxon>
    </lineage>
</organism>
<dbReference type="STRING" id="338188.ERS852397_02843"/>
<dbReference type="Pfam" id="PF13149">
    <property type="entry name" value="Mfa_like_1"/>
    <property type="match status" value="1"/>
</dbReference>
<protein>
    <recommendedName>
        <fullName evidence="3">Fimbrillin family protein</fullName>
    </recommendedName>
</protein>
<evidence type="ECO:0000313" key="1">
    <source>
        <dbReference type="EMBL" id="CUO80913.1"/>
    </source>
</evidence>
<dbReference type="CDD" id="cd13120">
    <property type="entry name" value="BF2867_like_N"/>
    <property type="match status" value="1"/>
</dbReference>
<sequence length="366" mass="39175">MNMKKNLLFVLGTAAILASCSNDETTNSREVIVPKSDVAVSLGAESNIAIEQTRAVVDKWAETPIYVWGLDKAEGADWTTTTSNLFSPASYVPGIVTNTTDNNGTVKLGNDGDLYFYPLSSDVNFSFYACSPAPTNPPSKAPNSVTVSYEVTGNKDILWGEAIAEDITVGNETYSGYNARYFRKEGRKPILKFEHKLTQLIFKGIKGDDSNTAAGDVKEVQIKNITVTTNKWVTLTVAGNKKGTLSASNNEKGEVPAYFGDETYATHGNVTLTSAGAEAGITMLLPAETGSYTANVTLDAIIDGTPQTQPAQIVPITFKDKSGNVLPFEAGKAYTVNLKVFGLRVVALDATLAPWENGGTIDQEVN</sequence>
<evidence type="ECO:0000313" key="2">
    <source>
        <dbReference type="Proteomes" id="UP000095517"/>
    </source>
</evidence>
<gene>
    <name evidence="1" type="ORF">ERS852397_02843</name>
</gene>
<dbReference type="Proteomes" id="UP000095517">
    <property type="component" value="Unassembled WGS sequence"/>
</dbReference>